<sequence>MQPADYGQALAAARRWIAEHGRCPQQQEWEHRAPDRPTTRTIKRRWGWEELTRAAGGRAWAGLEAEARKARRLALLFALRLAREELARGGGVGEGDG</sequence>
<dbReference type="RefSeq" id="WP_338200701.1">
    <property type="nucleotide sequence ID" value="NZ_JAEKNR010000089.1"/>
</dbReference>
<protein>
    <submittedName>
        <fullName evidence="1">Uncharacterized protein</fullName>
    </submittedName>
</protein>
<organism evidence="1 2">
    <name type="scientific">Candidatus Nephthysia bennettiae</name>
    <dbReference type="NCBI Taxonomy" id="3127016"/>
    <lineage>
        <taxon>Bacteria</taxon>
        <taxon>Bacillati</taxon>
        <taxon>Candidatus Dormiibacterota</taxon>
        <taxon>Candidatus Dormibacteria</taxon>
        <taxon>Candidatus Dormibacterales</taxon>
        <taxon>Candidatus Dormibacteraceae</taxon>
        <taxon>Candidatus Nephthysia</taxon>
    </lineage>
</organism>
<dbReference type="Proteomes" id="UP000612893">
    <property type="component" value="Unassembled WGS sequence"/>
</dbReference>
<gene>
    <name evidence="1" type="ORF">JF922_07970</name>
</gene>
<accession>A0A934N2D7</accession>
<keyword evidence="2" id="KW-1185">Reference proteome</keyword>
<evidence type="ECO:0000313" key="1">
    <source>
        <dbReference type="EMBL" id="MBJ7598010.1"/>
    </source>
</evidence>
<evidence type="ECO:0000313" key="2">
    <source>
        <dbReference type="Proteomes" id="UP000612893"/>
    </source>
</evidence>
<dbReference type="EMBL" id="JAEKNR010000089">
    <property type="protein sequence ID" value="MBJ7598010.1"/>
    <property type="molecule type" value="Genomic_DNA"/>
</dbReference>
<comment type="caution">
    <text evidence="1">The sequence shown here is derived from an EMBL/GenBank/DDBJ whole genome shotgun (WGS) entry which is preliminary data.</text>
</comment>
<reference evidence="1" key="1">
    <citation type="submission" date="2020-10" db="EMBL/GenBank/DDBJ databases">
        <title>Ca. Dormibacterota MAGs.</title>
        <authorList>
            <person name="Montgomery K."/>
        </authorList>
    </citation>
    <scope>NUCLEOTIDE SEQUENCE [LARGE SCALE GENOMIC DNA]</scope>
    <source>
        <strain evidence="1">SC8812_S17_10</strain>
    </source>
</reference>
<proteinExistence type="predicted"/>
<name>A0A934N2D7_9BACT</name>
<dbReference type="AlphaFoldDB" id="A0A934N2D7"/>